<dbReference type="GO" id="GO:0004185">
    <property type="term" value="F:serine-type carboxypeptidase activity"/>
    <property type="evidence" value="ECO:0007669"/>
    <property type="project" value="InterPro"/>
</dbReference>
<sequence length="56" mass="6191">MFPSANQTDPVIIWLGDGPACSALYDAVNNIGLYRIDPSGMLLYENPYSWDHVSDS</sequence>
<dbReference type="InterPro" id="IPR001563">
    <property type="entry name" value="Peptidase_S10"/>
</dbReference>
<comment type="similarity">
    <text evidence="1">Belongs to the peptidase S10 family.</text>
</comment>
<accession>A0A3P7PVR4</accession>
<gene>
    <name evidence="2" type="ORF">GPUH_LOCUS26674</name>
</gene>
<dbReference type="AlphaFoldDB" id="A0A3P7PVR4"/>
<dbReference type="GO" id="GO:0006508">
    <property type="term" value="P:proteolysis"/>
    <property type="evidence" value="ECO:0007669"/>
    <property type="project" value="InterPro"/>
</dbReference>
<dbReference type="Gene3D" id="3.40.50.1820">
    <property type="entry name" value="alpha/beta hydrolase"/>
    <property type="match status" value="1"/>
</dbReference>
<name>A0A3P7PVR4_9BILA</name>
<dbReference type="Pfam" id="PF00450">
    <property type="entry name" value="Peptidase_S10"/>
    <property type="match status" value="1"/>
</dbReference>
<dbReference type="SUPFAM" id="SSF53474">
    <property type="entry name" value="alpha/beta-Hydrolases"/>
    <property type="match status" value="1"/>
</dbReference>
<protein>
    <submittedName>
        <fullName evidence="2">Uncharacterized protein</fullName>
    </submittedName>
</protein>
<dbReference type="EMBL" id="UYRT01112867">
    <property type="protein sequence ID" value="VDN47311.1"/>
    <property type="molecule type" value="Genomic_DNA"/>
</dbReference>
<evidence type="ECO:0000313" key="3">
    <source>
        <dbReference type="Proteomes" id="UP000271098"/>
    </source>
</evidence>
<evidence type="ECO:0000256" key="1">
    <source>
        <dbReference type="ARBA" id="ARBA00009431"/>
    </source>
</evidence>
<proteinExistence type="inferred from homology"/>
<dbReference type="Proteomes" id="UP000271098">
    <property type="component" value="Unassembled WGS sequence"/>
</dbReference>
<organism evidence="2 3">
    <name type="scientific">Gongylonema pulchrum</name>
    <dbReference type="NCBI Taxonomy" id="637853"/>
    <lineage>
        <taxon>Eukaryota</taxon>
        <taxon>Metazoa</taxon>
        <taxon>Ecdysozoa</taxon>
        <taxon>Nematoda</taxon>
        <taxon>Chromadorea</taxon>
        <taxon>Rhabditida</taxon>
        <taxon>Spirurina</taxon>
        <taxon>Spiruromorpha</taxon>
        <taxon>Spiruroidea</taxon>
        <taxon>Gongylonematidae</taxon>
        <taxon>Gongylonema</taxon>
    </lineage>
</organism>
<evidence type="ECO:0000313" key="2">
    <source>
        <dbReference type="EMBL" id="VDN47311.1"/>
    </source>
</evidence>
<reference evidence="2 3" key="1">
    <citation type="submission" date="2018-11" db="EMBL/GenBank/DDBJ databases">
        <authorList>
            <consortium name="Pathogen Informatics"/>
        </authorList>
    </citation>
    <scope>NUCLEOTIDE SEQUENCE [LARGE SCALE GENOMIC DNA]</scope>
</reference>
<keyword evidence="3" id="KW-1185">Reference proteome</keyword>
<dbReference type="InterPro" id="IPR029058">
    <property type="entry name" value="AB_hydrolase_fold"/>
</dbReference>